<dbReference type="Gene3D" id="3.10.129.10">
    <property type="entry name" value="Hotdog Thioesterase"/>
    <property type="match status" value="1"/>
</dbReference>
<protein>
    <recommendedName>
        <fullName evidence="3">Dehydratase</fullName>
    </recommendedName>
</protein>
<dbReference type="PIRSF" id="PIRSF020565">
    <property type="entry name" value="3Ho_Ac_ACP_DH_prd"/>
    <property type="match status" value="1"/>
</dbReference>
<dbReference type="EMBL" id="PDWW01000013">
    <property type="protein sequence ID" value="KAF1724944.1"/>
    <property type="molecule type" value="Genomic_DNA"/>
</dbReference>
<evidence type="ECO:0008006" key="3">
    <source>
        <dbReference type="Google" id="ProtNLM"/>
    </source>
</evidence>
<dbReference type="CDD" id="cd01289">
    <property type="entry name" value="FabA_like"/>
    <property type="match status" value="1"/>
</dbReference>
<dbReference type="Proteomes" id="UP000781710">
    <property type="component" value="Unassembled WGS sequence"/>
</dbReference>
<proteinExistence type="predicted"/>
<organism evidence="1 2">
    <name type="scientific">Pseudoxanthomonas japonensis</name>
    <dbReference type="NCBI Taxonomy" id="69284"/>
    <lineage>
        <taxon>Bacteria</taxon>
        <taxon>Pseudomonadati</taxon>
        <taxon>Pseudomonadota</taxon>
        <taxon>Gammaproteobacteria</taxon>
        <taxon>Lysobacterales</taxon>
        <taxon>Lysobacteraceae</taxon>
        <taxon>Pseudoxanthomonas</taxon>
    </lineage>
</organism>
<dbReference type="Pfam" id="PF22817">
    <property type="entry name" value="ApeP-like"/>
    <property type="match status" value="1"/>
</dbReference>
<dbReference type="RefSeq" id="WP_162337833.1">
    <property type="nucleotide sequence ID" value="NZ_BOUK01000010.1"/>
</dbReference>
<dbReference type="InterPro" id="IPR029069">
    <property type="entry name" value="HotDog_dom_sf"/>
</dbReference>
<comment type="caution">
    <text evidence="1">The sequence shown here is derived from an EMBL/GenBank/DDBJ whole genome shotgun (WGS) entry which is preliminary data.</text>
</comment>
<evidence type="ECO:0000313" key="1">
    <source>
        <dbReference type="EMBL" id="KAF1724944.1"/>
    </source>
</evidence>
<keyword evidence="2" id="KW-1185">Reference proteome</keyword>
<sequence length="151" mass="16851">MRELYDIERVVPHRGTMRLVDRLVDWDEDTVAVELRVPEEGPFSHAEGVPAWVGVEYMAQTIAAWAGCHARAAGREPSIGFLLGTRRYESRTSWFPAGTVLRVEAIRELLGDNGLGMFRCRILGEGEELATANVSVFEPPDAMAYLESTQE</sequence>
<dbReference type="InterPro" id="IPR016776">
    <property type="entry name" value="ApeP-like_dehydratase"/>
</dbReference>
<name>A0ABQ6ZGP4_9GAMM</name>
<dbReference type="SUPFAM" id="SSF54637">
    <property type="entry name" value="Thioesterase/thiol ester dehydrase-isomerase"/>
    <property type="match status" value="1"/>
</dbReference>
<gene>
    <name evidence="1" type="ORF">CSC78_10345</name>
</gene>
<evidence type="ECO:0000313" key="2">
    <source>
        <dbReference type="Proteomes" id="UP000781710"/>
    </source>
</evidence>
<reference evidence="1 2" key="1">
    <citation type="submission" date="2017-10" db="EMBL/GenBank/DDBJ databases">
        <title>Whole genome sequencing of members of genus Pseudoxanthomonas.</title>
        <authorList>
            <person name="Kumar S."/>
            <person name="Bansal K."/>
            <person name="Kaur A."/>
            <person name="Patil P."/>
            <person name="Sharma S."/>
            <person name="Patil P.B."/>
        </authorList>
    </citation>
    <scope>NUCLEOTIDE SEQUENCE [LARGE SCALE GENOMIC DNA]</scope>
    <source>
        <strain evidence="1 2">DSM 17109</strain>
    </source>
</reference>
<accession>A0ABQ6ZGP4</accession>